<comment type="similarity">
    <text evidence="1 6">Belongs to the bacterial ribosomal protein bS6 family.</text>
</comment>
<dbReference type="GO" id="GO:0003735">
    <property type="term" value="F:structural constituent of ribosome"/>
    <property type="evidence" value="ECO:0007669"/>
    <property type="project" value="InterPro"/>
</dbReference>
<dbReference type="OrthoDB" id="9812702at2"/>
<sequence>MAKRYYETTRHYESVFVLKPTLTEEEVQRKLQEIKDTIQKKGGEILHEEDWGIKKLAYPIKNFHHGRYFVLRIKSSNPQLPNELDFYYKISDDIIRWLNFHIKEKKDAQ</sequence>
<evidence type="ECO:0000313" key="7">
    <source>
        <dbReference type="EMBL" id="SNZ11476.1"/>
    </source>
</evidence>
<dbReference type="EMBL" id="OBEN01000001">
    <property type="protein sequence ID" value="SNZ11476.1"/>
    <property type="molecule type" value="Genomic_DNA"/>
</dbReference>
<gene>
    <name evidence="6" type="primary">rpsF</name>
    <name evidence="7" type="ORF">SAMN06265353_0248</name>
</gene>
<dbReference type="GO" id="GO:0005840">
    <property type="term" value="C:ribosome"/>
    <property type="evidence" value="ECO:0007669"/>
    <property type="project" value="UniProtKB-KW"/>
</dbReference>
<dbReference type="InterPro" id="IPR014717">
    <property type="entry name" value="Transl_elong_EF1B/ribsomal_bS6"/>
</dbReference>
<dbReference type="Gene3D" id="3.30.70.60">
    <property type="match status" value="1"/>
</dbReference>
<evidence type="ECO:0000313" key="8">
    <source>
        <dbReference type="Proteomes" id="UP000218627"/>
    </source>
</evidence>
<keyword evidence="3 6" id="KW-0687">Ribonucleoprotein</keyword>
<keyword evidence="6" id="KW-0694">RNA-binding</keyword>
<accession>A0A285NUB3</accession>
<keyword evidence="2 6" id="KW-0689">Ribosomal protein</keyword>
<dbReference type="HAMAP" id="MF_00360">
    <property type="entry name" value="Ribosomal_bS6"/>
    <property type="match status" value="1"/>
</dbReference>
<evidence type="ECO:0000256" key="3">
    <source>
        <dbReference type="ARBA" id="ARBA00023274"/>
    </source>
</evidence>
<protein>
    <recommendedName>
        <fullName evidence="5 6">Small ribosomal subunit protein bS6</fullName>
    </recommendedName>
</protein>
<name>A0A285NUB3_9AQUI</name>
<dbReference type="InterPro" id="IPR000529">
    <property type="entry name" value="Ribosomal_bS6"/>
</dbReference>
<dbReference type="PANTHER" id="PTHR21011">
    <property type="entry name" value="MITOCHONDRIAL 28S RIBOSOMAL PROTEIN S6"/>
    <property type="match status" value="1"/>
</dbReference>
<dbReference type="PANTHER" id="PTHR21011:SF1">
    <property type="entry name" value="SMALL RIBOSOMAL SUBUNIT PROTEIN BS6M"/>
    <property type="match status" value="1"/>
</dbReference>
<evidence type="ECO:0000256" key="6">
    <source>
        <dbReference type="HAMAP-Rule" id="MF_00360"/>
    </source>
</evidence>
<proteinExistence type="inferred from homology"/>
<dbReference type="RefSeq" id="WP_096600263.1">
    <property type="nucleotide sequence ID" value="NZ_OBEN01000001.1"/>
</dbReference>
<dbReference type="SUPFAM" id="SSF54995">
    <property type="entry name" value="Ribosomal protein S6"/>
    <property type="match status" value="1"/>
</dbReference>
<dbReference type="CDD" id="cd00473">
    <property type="entry name" value="bS6"/>
    <property type="match status" value="1"/>
</dbReference>
<evidence type="ECO:0000256" key="1">
    <source>
        <dbReference type="ARBA" id="ARBA00009512"/>
    </source>
</evidence>
<comment type="function">
    <text evidence="4 6">Binds together with bS18 to 16S ribosomal RNA.</text>
</comment>
<evidence type="ECO:0000256" key="4">
    <source>
        <dbReference type="ARBA" id="ARBA00035104"/>
    </source>
</evidence>
<evidence type="ECO:0000256" key="2">
    <source>
        <dbReference type="ARBA" id="ARBA00022980"/>
    </source>
</evidence>
<dbReference type="GO" id="GO:0005737">
    <property type="term" value="C:cytoplasm"/>
    <property type="evidence" value="ECO:0007669"/>
    <property type="project" value="UniProtKB-ARBA"/>
</dbReference>
<dbReference type="InterPro" id="IPR020814">
    <property type="entry name" value="Ribosomal_S6_plastid/chlpt"/>
</dbReference>
<keyword evidence="6" id="KW-0699">rRNA-binding</keyword>
<dbReference type="GO" id="GO:1990904">
    <property type="term" value="C:ribonucleoprotein complex"/>
    <property type="evidence" value="ECO:0007669"/>
    <property type="project" value="UniProtKB-KW"/>
</dbReference>
<reference evidence="8" key="1">
    <citation type="submission" date="2017-09" db="EMBL/GenBank/DDBJ databases">
        <authorList>
            <person name="Varghese N."/>
            <person name="Submissions S."/>
        </authorList>
    </citation>
    <scope>NUCLEOTIDE SEQUENCE [LARGE SCALE GENOMIC DNA]</scope>
    <source>
        <strain evidence="8">DSM 2913</strain>
    </source>
</reference>
<dbReference type="Pfam" id="PF01250">
    <property type="entry name" value="Ribosomal_S6"/>
    <property type="match status" value="1"/>
</dbReference>
<dbReference type="Proteomes" id="UP000218627">
    <property type="component" value="Unassembled WGS sequence"/>
</dbReference>
<organism evidence="7 8">
    <name type="scientific">Hydrogenobacter hydrogenophilus</name>
    <dbReference type="NCBI Taxonomy" id="35835"/>
    <lineage>
        <taxon>Bacteria</taxon>
        <taxon>Pseudomonadati</taxon>
        <taxon>Aquificota</taxon>
        <taxon>Aquificia</taxon>
        <taxon>Aquificales</taxon>
        <taxon>Aquificaceae</taxon>
        <taxon>Hydrogenobacter</taxon>
    </lineage>
</organism>
<dbReference type="InterPro" id="IPR035980">
    <property type="entry name" value="Ribosomal_bS6_sf"/>
</dbReference>
<evidence type="ECO:0000256" key="5">
    <source>
        <dbReference type="ARBA" id="ARBA00035294"/>
    </source>
</evidence>
<keyword evidence="8" id="KW-1185">Reference proteome</keyword>
<dbReference type="AlphaFoldDB" id="A0A285NUB3"/>
<dbReference type="GO" id="GO:0006412">
    <property type="term" value="P:translation"/>
    <property type="evidence" value="ECO:0007669"/>
    <property type="project" value="UniProtKB-UniRule"/>
</dbReference>
<dbReference type="NCBIfam" id="TIGR00166">
    <property type="entry name" value="S6"/>
    <property type="match status" value="1"/>
</dbReference>
<dbReference type="GO" id="GO:0070181">
    <property type="term" value="F:small ribosomal subunit rRNA binding"/>
    <property type="evidence" value="ECO:0007669"/>
    <property type="project" value="TreeGrafter"/>
</dbReference>